<feature type="chain" id="PRO_5001495392" description="Phage tail collar domain-containing protein" evidence="2">
    <location>
        <begin position="18"/>
        <end position="302"/>
    </location>
</feature>
<dbReference type="Proteomes" id="UP000023268">
    <property type="component" value="Unassembled WGS sequence"/>
</dbReference>
<feature type="compositionally biased region" description="Polar residues" evidence="1">
    <location>
        <begin position="259"/>
        <end position="272"/>
    </location>
</feature>
<proteinExistence type="predicted"/>
<evidence type="ECO:0000313" key="3">
    <source>
        <dbReference type="EMBL" id="EYC51448.1"/>
    </source>
</evidence>
<evidence type="ECO:0000313" key="4">
    <source>
        <dbReference type="Proteomes" id="UP000023268"/>
    </source>
</evidence>
<reference evidence="3 4" key="1">
    <citation type="submission" date="2014-02" db="EMBL/GenBank/DDBJ databases">
        <title>Draft Genome of Hylemonella gracilis isolated from the Niagara River.</title>
        <authorList>
            <person name="Pawlowski D.R."/>
            <person name="Koudelka G.B."/>
        </authorList>
    </citation>
    <scope>NUCLEOTIDE SEQUENCE [LARGE SCALE GENOMIC DNA]</scope>
    <source>
        <strain evidence="3 4">Niagara R</strain>
    </source>
</reference>
<dbReference type="AlphaFoldDB" id="A0A016XJQ2"/>
<gene>
    <name evidence="3" type="ORF">AZ34_10425</name>
</gene>
<dbReference type="STRING" id="1458275.AZ34_10425"/>
<feature type="region of interest" description="Disordered" evidence="1">
    <location>
        <begin position="259"/>
        <end position="302"/>
    </location>
</feature>
<organism evidence="3 4">
    <name type="scientific">Hylemonella gracilis str. Niagara R</name>
    <dbReference type="NCBI Taxonomy" id="1458275"/>
    <lineage>
        <taxon>Bacteria</taxon>
        <taxon>Pseudomonadati</taxon>
        <taxon>Pseudomonadota</taxon>
        <taxon>Betaproteobacteria</taxon>
        <taxon>Burkholderiales</taxon>
        <taxon>Comamonadaceae</taxon>
        <taxon>Hylemonella</taxon>
    </lineage>
</organism>
<name>A0A016XJQ2_9BURK</name>
<dbReference type="eggNOG" id="COG5301">
    <property type="taxonomic scope" value="Bacteria"/>
</dbReference>
<feature type="signal peptide" evidence="2">
    <location>
        <begin position="1"/>
        <end position="17"/>
    </location>
</feature>
<dbReference type="PANTHER" id="PTHR35191:SF1">
    <property type="entry name" value="PROPHAGE SIDE TAIL FIBER PROTEIN HOMOLOG STFQ-RELATED"/>
    <property type="match status" value="1"/>
</dbReference>
<evidence type="ECO:0008006" key="5">
    <source>
        <dbReference type="Google" id="ProtNLM"/>
    </source>
</evidence>
<dbReference type="InterPro" id="IPR051934">
    <property type="entry name" value="Phage_Tail_Fiber_Structural"/>
</dbReference>
<protein>
    <recommendedName>
        <fullName evidence="5">Phage tail collar domain-containing protein</fullName>
    </recommendedName>
</protein>
<accession>A0A016XJQ2</accession>
<keyword evidence="2" id="KW-0732">Signal</keyword>
<evidence type="ECO:0000256" key="2">
    <source>
        <dbReference type="SAM" id="SignalP"/>
    </source>
</evidence>
<dbReference type="EMBL" id="JEMG01000001">
    <property type="protein sequence ID" value="EYC51448.1"/>
    <property type="molecule type" value="Genomic_DNA"/>
</dbReference>
<comment type="caution">
    <text evidence="3">The sequence shown here is derived from an EMBL/GenBank/DDBJ whole genome shotgun (WGS) entry which is preliminary data.</text>
</comment>
<evidence type="ECO:0000256" key="1">
    <source>
        <dbReference type="SAM" id="MobiDB-lite"/>
    </source>
</evidence>
<sequence length="302" mass="31467">MAALSTAIDLRAPIASAALTGLPTAPTAAPGTNTAQIATTAFVVTAVAALVNSSPAALDTLAELATALGNDANFSTTMTNALAQRVRFLPLATVRALASNSGPIIIDELAGEAWKWSSFGPYFTGYASPYCGEPIYGVDALPRAHEIDAIGGIFNKADHPELWGWAQWRGLVKSQTEFNDGLGSYWFVADPGGDATKFRAPNLLGPNNWGMFLRMAAGGVDADTANAIALGARKLDTMQGHFHGPSSIGISVDLIGQSGTNRNVPQGASTTGGPVADTQHGAPRVGMETTPRFTPFHPRIHK</sequence>
<dbReference type="PANTHER" id="PTHR35191">
    <property type="entry name" value="PROPHAGE SIDE TAIL FIBER PROTEIN HOMOLOG STFQ-RELATED"/>
    <property type="match status" value="1"/>
</dbReference>